<evidence type="ECO:0000256" key="1">
    <source>
        <dbReference type="SAM" id="MobiDB-lite"/>
    </source>
</evidence>
<comment type="caution">
    <text evidence="2">The sequence shown here is derived from an EMBL/GenBank/DDBJ whole genome shotgun (WGS) entry which is preliminary data.</text>
</comment>
<keyword evidence="3" id="KW-1185">Reference proteome</keyword>
<feature type="region of interest" description="Disordered" evidence="1">
    <location>
        <begin position="1"/>
        <end position="20"/>
    </location>
</feature>
<evidence type="ECO:0000313" key="2">
    <source>
        <dbReference type="EMBL" id="CAD8124301.1"/>
    </source>
</evidence>
<dbReference type="AlphaFoldDB" id="A0A8S1R7T7"/>
<feature type="compositionally biased region" description="Basic and acidic residues" evidence="1">
    <location>
        <begin position="1"/>
        <end position="10"/>
    </location>
</feature>
<evidence type="ECO:0000313" key="3">
    <source>
        <dbReference type="Proteomes" id="UP000692954"/>
    </source>
</evidence>
<dbReference type="Proteomes" id="UP000692954">
    <property type="component" value="Unassembled WGS sequence"/>
</dbReference>
<feature type="compositionally biased region" description="Basic residues" evidence="1">
    <location>
        <begin position="11"/>
        <end position="20"/>
    </location>
</feature>
<organism evidence="2 3">
    <name type="scientific">Paramecium sonneborni</name>
    <dbReference type="NCBI Taxonomy" id="65129"/>
    <lineage>
        <taxon>Eukaryota</taxon>
        <taxon>Sar</taxon>
        <taxon>Alveolata</taxon>
        <taxon>Ciliophora</taxon>
        <taxon>Intramacronucleata</taxon>
        <taxon>Oligohymenophorea</taxon>
        <taxon>Peniculida</taxon>
        <taxon>Parameciidae</taxon>
        <taxon>Paramecium</taxon>
    </lineage>
</organism>
<protein>
    <submittedName>
        <fullName evidence="2">Uncharacterized protein</fullName>
    </submittedName>
</protein>
<sequence>MEEQQQEQKEKKRRDKKRIKCQKDRIVESQLIMNRMKFQIIK</sequence>
<name>A0A8S1R7T7_9CILI</name>
<accession>A0A8S1R7T7</accession>
<gene>
    <name evidence="2" type="ORF">PSON_ATCC_30995.1.T1500084</name>
</gene>
<proteinExistence type="predicted"/>
<dbReference type="EMBL" id="CAJJDN010000150">
    <property type="protein sequence ID" value="CAD8124301.1"/>
    <property type="molecule type" value="Genomic_DNA"/>
</dbReference>
<reference evidence="2" key="1">
    <citation type="submission" date="2021-01" db="EMBL/GenBank/DDBJ databases">
        <authorList>
            <consortium name="Genoscope - CEA"/>
            <person name="William W."/>
        </authorList>
    </citation>
    <scope>NUCLEOTIDE SEQUENCE</scope>
</reference>